<keyword evidence="3" id="KW-0815">Transposition</keyword>
<dbReference type="Pfam" id="PF05598">
    <property type="entry name" value="DUF772"/>
    <property type="match status" value="1"/>
</dbReference>
<evidence type="ECO:0000259" key="7">
    <source>
        <dbReference type="Pfam" id="PF05598"/>
    </source>
</evidence>
<protein>
    <submittedName>
        <fullName evidence="8">Transposase</fullName>
    </submittedName>
</protein>
<organism evidence="8 9">
    <name type="scientific">Methylomonas methanica</name>
    <dbReference type="NCBI Taxonomy" id="421"/>
    <lineage>
        <taxon>Bacteria</taxon>
        <taxon>Pseudomonadati</taxon>
        <taxon>Pseudomonadota</taxon>
        <taxon>Gammaproteobacteria</taxon>
        <taxon>Methylococcales</taxon>
        <taxon>Methylococcaceae</taxon>
        <taxon>Methylomonas</taxon>
    </lineage>
</organism>
<keyword evidence="5" id="KW-0233">DNA recombination</keyword>
<gene>
    <name evidence="8" type="ORF">A1332_19555</name>
</gene>
<evidence type="ECO:0000256" key="4">
    <source>
        <dbReference type="ARBA" id="ARBA00023125"/>
    </source>
</evidence>
<dbReference type="PANTHER" id="PTHR35604:SF2">
    <property type="entry name" value="TRANSPOSASE INSH FOR INSERTION SEQUENCE ELEMENT IS5A-RELATED"/>
    <property type="match status" value="1"/>
</dbReference>
<evidence type="ECO:0000313" key="9">
    <source>
        <dbReference type="Proteomes" id="UP000078090"/>
    </source>
</evidence>
<evidence type="ECO:0000259" key="6">
    <source>
        <dbReference type="Pfam" id="PF01609"/>
    </source>
</evidence>
<dbReference type="InterPro" id="IPR002559">
    <property type="entry name" value="Transposase_11"/>
</dbReference>
<reference evidence="9" key="1">
    <citation type="submission" date="2016-03" db="EMBL/GenBank/DDBJ databases">
        <authorList>
            <person name="Heylen K."/>
            <person name="De Vos P."/>
            <person name="Vekeman B."/>
        </authorList>
    </citation>
    <scope>NUCLEOTIDE SEQUENCE [LARGE SCALE GENOMIC DNA]</scope>
    <source>
        <strain evidence="9">R-45363</strain>
    </source>
</reference>
<feature type="domain" description="Transposase IS4-like" evidence="6">
    <location>
        <begin position="140"/>
        <end position="315"/>
    </location>
</feature>
<keyword evidence="4" id="KW-0238">DNA-binding</keyword>
<dbReference type="RefSeq" id="WP_064009983.1">
    <property type="nucleotide sequence ID" value="NZ_LUUG01000101.1"/>
</dbReference>
<comment type="caution">
    <text evidence="8">The sequence shown here is derived from an EMBL/GenBank/DDBJ whole genome shotgun (WGS) entry which is preliminary data.</text>
</comment>
<dbReference type="PANTHER" id="PTHR35604">
    <property type="entry name" value="TRANSPOSASE INSH FOR INSERTION SEQUENCE ELEMENT IS5A-RELATED"/>
    <property type="match status" value="1"/>
</dbReference>
<dbReference type="Pfam" id="PF01609">
    <property type="entry name" value="DDE_Tnp_1"/>
    <property type="match status" value="1"/>
</dbReference>
<dbReference type="OrthoDB" id="5560611at2"/>
<dbReference type="GO" id="GO:0006313">
    <property type="term" value="P:DNA transposition"/>
    <property type="evidence" value="ECO:0007669"/>
    <property type="project" value="InterPro"/>
</dbReference>
<comment type="similarity">
    <text evidence="2">Belongs to the transposase 11 family.</text>
</comment>
<evidence type="ECO:0000256" key="3">
    <source>
        <dbReference type="ARBA" id="ARBA00022578"/>
    </source>
</evidence>
<proteinExistence type="inferred from homology"/>
<evidence type="ECO:0000313" key="8">
    <source>
        <dbReference type="EMBL" id="OAH99710.1"/>
    </source>
</evidence>
<dbReference type="InterPro" id="IPR047959">
    <property type="entry name" value="Transpos_IS5"/>
</dbReference>
<dbReference type="InterPro" id="IPR008490">
    <property type="entry name" value="Transposase_InsH_N"/>
</dbReference>
<sequence>MDQYQQLSFADVEYANKGKVTRREKFLDQLEDLLPWSVMLAVIEPHYALGQGRGRRPFPLSAMLHVHVAQIVYNYSDPGMEDALYEIESLRRFCRIRLEAVPDESTILQFRHLLEAHGLTEQIFNAINQTLADRGLFLKAGTIVDASLIAAPTSTKNQSQSRDPEMHASKKGNQWFFGSKFHIGVDHETGLVHTLKVTSGNVSDVAEAAHLLHGEEQFVHGDAGYQGLEKRPEMPADNPPTCVIAMRPGKLTKLTKDDSEEAQLLRAVARELASRRAKVEHVFRDIKIRFGYAKNRYRGLAKNTARLTFLTAIANVIRGDAYERRSLIASEI</sequence>
<evidence type="ECO:0000256" key="2">
    <source>
        <dbReference type="ARBA" id="ARBA00010075"/>
    </source>
</evidence>
<accession>A0A177M244</accession>
<dbReference type="AlphaFoldDB" id="A0A177M244"/>
<dbReference type="EMBL" id="LUUG01000101">
    <property type="protein sequence ID" value="OAH99710.1"/>
    <property type="molecule type" value="Genomic_DNA"/>
</dbReference>
<evidence type="ECO:0000256" key="1">
    <source>
        <dbReference type="ARBA" id="ARBA00003544"/>
    </source>
</evidence>
<evidence type="ECO:0000256" key="5">
    <source>
        <dbReference type="ARBA" id="ARBA00023172"/>
    </source>
</evidence>
<dbReference type="NCBIfam" id="NF033581">
    <property type="entry name" value="transpos_IS5_4"/>
    <property type="match status" value="1"/>
</dbReference>
<comment type="function">
    <text evidence="1">Involved in the transposition of the insertion sequence IS5.</text>
</comment>
<name>A0A177M244_METMH</name>
<feature type="domain" description="Transposase InsH N-terminal" evidence="7">
    <location>
        <begin position="20"/>
        <end position="112"/>
    </location>
</feature>
<dbReference type="GO" id="GO:0003677">
    <property type="term" value="F:DNA binding"/>
    <property type="evidence" value="ECO:0007669"/>
    <property type="project" value="UniProtKB-KW"/>
</dbReference>
<dbReference type="Proteomes" id="UP000078090">
    <property type="component" value="Unassembled WGS sequence"/>
</dbReference>
<dbReference type="GO" id="GO:0004803">
    <property type="term" value="F:transposase activity"/>
    <property type="evidence" value="ECO:0007669"/>
    <property type="project" value="InterPro"/>
</dbReference>